<dbReference type="Proteomes" id="UP001154078">
    <property type="component" value="Chromosome 6"/>
</dbReference>
<evidence type="ECO:0000256" key="9">
    <source>
        <dbReference type="ARBA" id="ARBA00023212"/>
    </source>
</evidence>
<evidence type="ECO:0000256" key="5">
    <source>
        <dbReference type="ARBA" id="ARBA00022490"/>
    </source>
</evidence>
<dbReference type="PANTHER" id="PTHR19265">
    <property type="entry name" value="MEIOSIS-SPECIFIC NUCLEAR STRUCTURAL PROTEIN 1"/>
    <property type="match status" value="1"/>
</dbReference>
<evidence type="ECO:0000256" key="8">
    <source>
        <dbReference type="ARBA" id="ARBA00023069"/>
    </source>
</evidence>
<keyword evidence="6" id="KW-0282">Flagellum</keyword>
<accession>A0A9P0BBG8</accession>
<evidence type="ECO:0000259" key="15">
    <source>
        <dbReference type="Pfam" id="PF13868"/>
    </source>
</evidence>
<dbReference type="InterPro" id="IPR043597">
    <property type="entry name" value="TPH_dom"/>
</dbReference>
<feature type="domain" description="Trichohyalin-plectin-homology" evidence="15">
    <location>
        <begin position="87"/>
        <end position="438"/>
    </location>
</feature>
<evidence type="ECO:0000256" key="4">
    <source>
        <dbReference type="ARBA" id="ARBA00014813"/>
    </source>
</evidence>
<dbReference type="Pfam" id="PF13868">
    <property type="entry name" value="TPH"/>
    <property type="match status" value="1"/>
</dbReference>
<comment type="function">
    <text evidence="13">Microtubule inner protein (MIP) part of the dynein-decorated doublet microtubules (DMTs) in cilia axoneme, which is required for motile cilia beating. May play a role in the control of meiotic division and germ cell differentiation through regulation of pairing and recombination during meiosis. Required for sperm flagella assembly. May play a role in the assembly and function of the outer dynein arm-docking complex (ODA-DC). ODA-DC mediates outer dynein arms (ODA) binding onto the axonemal doublet microtubules.</text>
</comment>
<keyword evidence="11" id="KW-0469">Meiosis</keyword>
<organism evidence="16 17">
    <name type="scientific">Brassicogethes aeneus</name>
    <name type="common">Rape pollen beetle</name>
    <name type="synonym">Meligethes aeneus</name>
    <dbReference type="NCBI Taxonomy" id="1431903"/>
    <lineage>
        <taxon>Eukaryota</taxon>
        <taxon>Metazoa</taxon>
        <taxon>Ecdysozoa</taxon>
        <taxon>Arthropoda</taxon>
        <taxon>Hexapoda</taxon>
        <taxon>Insecta</taxon>
        <taxon>Pterygota</taxon>
        <taxon>Neoptera</taxon>
        <taxon>Endopterygota</taxon>
        <taxon>Coleoptera</taxon>
        <taxon>Polyphaga</taxon>
        <taxon>Cucujiformia</taxon>
        <taxon>Nitidulidae</taxon>
        <taxon>Meligethinae</taxon>
        <taxon>Brassicogethes</taxon>
    </lineage>
</organism>
<evidence type="ECO:0000256" key="7">
    <source>
        <dbReference type="ARBA" id="ARBA00023054"/>
    </source>
</evidence>
<evidence type="ECO:0000256" key="11">
    <source>
        <dbReference type="ARBA" id="ARBA00023254"/>
    </source>
</evidence>
<dbReference type="GO" id="GO:0031514">
    <property type="term" value="C:motile cilium"/>
    <property type="evidence" value="ECO:0007669"/>
    <property type="project" value="TreeGrafter"/>
</dbReference>
<evidence type="ECO:0000313" key="17">
    <source>
        <dbReference type="Proteomes" id="UP001154078"/>
    </source>
</evidence>
<protein>
    <recommendedName>
        <fullName evidence="4">Meiosis-specific nuclear structural protein 1</fullName>
    </recommendedName>
</protein>
<evidence type="ECO:0000256" key="1">
    <source>
        <dbReference type="ARBA" id="ARBA00004123"/>
    </source>
</evidence>
<feature type="coiled-coil region" evidence="14">
    <location>
        <begin position="80"/>
        <end position="114"/>
    </location>
</feature>
<keyword evidence="12" id="KW-0966">Cell projection</keyword>
<keyword evidence="8" id="KW-0969">Cilium</keyword>
<dbReference type="PANTHER" id="PTHR19265:SF0">
    <property type="entry name" value="MEIOSIS-SPECIFIC NUCLEAR STRUCTURAL PROTEIN 1"/>
    <property type="match status" value="1"/>
</dbReference>
<dbReference type="InterPro" id="IPR026504">
    <property type="entry name" value="MNS1"/>
</dbReference>
<dbReference type="OrthoDB" id="197839at2759"/>
<keyword evidence="9" id="KW-0206">Cytoskeleton</keyword>
<evidence type="ECO:0000256" key="12">
    <source>
        <dbReference type="ARBA" id="ARBA00023273"/>
    </source>
</evidence>
<dbReference type="EMBL" id="OV121137">
    <property type="protein sequence ID" value="CAH0559184.1"/>
    <property type="molecule type" value="Genomic_DNA"/>
</dbReference>
<evidence type="ECO:0000256" key="3">
    <source>
        <dbReference type="ARBA" id="ARBA00009158"/>
    </source>
</evidence>
<comment type="subcellular location">
    <subcellularLocation>
        <location evidence="2">Cytoplasm</location>
        <location evidence="2">Cytoskeleton</location>
        <location evidence="2">Flagellum axoneme</location>
    </subcellularLocation>
    <subcellularLocation>
        <location evidence="1">Nucleus</location>
    </subcellularLocation>
</comment>
<evidence type="ECO:0000256" key="6">
    <source>
        <dbReference type="ARBA" id="ARBA00022846"/>
    </source>
</evidence>
<dbReference type="GO" id="GO:0051321">
    <property type="term" value="P:meiotic cell cycle"/>
    <property type="evidence" value="ECO:0007669"/>
    <property type="project" value="UniProtKB-KW"/>
</dbReference>
<evidence type="ECO:0000313" key="16">
    <source>
        <dbReference type="EMBL" id="CAH0559184.1"/>
    </source>
</evidence>
<dbReference type="AlphaFoldDB" id="A0A9P0BBG8"/>
<reference evidence="16" key="1">
    <citation type="submission" date="2021-12" db="EMBL/GenBank/DDBJ databases">
        <authorList>
            <person name="King R."/>
        </authorList>
    </citation>
    <scope>NUCLEOTIDE SEQUENCE</scope>
</reference>
<keyword evidence="17" id="KW-1185">Reference proteome</keyword>
<sequence length="457" mass="56114">MEDDKRTQFKDEAIYEEIRFDEKSRFQNLQRYLQKQRHERELHNKKCEAQNFTALRNHQFHEEENLAYELDKIKREEIVDKKFRQQLRESSEELRDLERKLQLAYGQKELAEQIAEKQAEREYMKIRVKEEQDLINKARVEEAVFLHNLAEEKLKKTVQYRNELQDQMIWQEKKKRFKYEEFLREKKMIDHIVERIHEEDERDRLEKMCKMQKTKEEMIAFKQAQEIWKQKKKEEIEEENRKIHEFMMSKASHAQAKIEEKHRADAEKTARAEKIIQKIFTDKIEKQKKEDALQELLLEEMQEASDKKHKEKMEKEFRTKIDVRESLMRQMEQRIESKQQEAVLDAEFKREMLEKHMEESKLEQLSDQKRRLKAIQIRKDVEQMMFDKRQKRAEDLQIQKLLREQEEITNQKRLQVIEEERMNMLKQHYQNLIGFLPKGIFKPGDLTEISTGITQKE</sequence>
<keyword evidence="10" id="KW-0539">Nucleus</keyword>
<evidence type="ECO:0000256" key="14">
    <source>
        <dbReference type="SAM" id="Coils"/>
    </source>
</evidence>
<evidence type="ECO:0000256" key="2">
    <source>
        <dbReference type="ARBA" id="ARBA00004611"/>
    </source>
</evidence>
<gene>
    <name evidence="16" type="ORF">MELIAE_LOCUS9324</name>
</gene>
<evidence type="ECO:0000256" key="13">
    <source>
        <dbReference type="ARBA" id="ARBA00046114"/>
    </source>
</evidence>
<feature type="coiled-coil region" evidence="14">
    <location>
        <begin position="321"/>
        <end position="411"/>
    </location>
</feature>
<dbReference type="GO" id="GO:0005634">
    <property type="term" value="C:nucleus"/>
    <property type="evidence" value="ECO:0007669"/>
    <property type="project" value="UniProtKB-SubCell"/>
</dbReference>
<keyword evidence="7 14" id="KW-0175">Coiled coil</keyword>
<keyword evidence="5" id="KW-0963">Cytoplasm</keyword>
<evidence type="ECO:0000256" key="10">
    <source>
        <dbReference type="ARBA" id="ARBA00023242"/>
    </source>
</evidence>
<dbReference type="GO" id="GO:0044782">
    <property type="term" value="P:cilium organization"/>
    <property type="evidence" value="ECO:0007669"/>
    <property type="project" value="TreeGrafter"/>
</dbReference>
<comment type="similarity">
    <text evidence="3">Belongs to the MNS1 family.</text>
</comment>
<name>A0A9P0BBG8_BRAAE</name>
<proteinExistence type="inferred from homology"/>